<name>A0A1M5SJY4_9ALTE</name>
<dbReference type="AlphaFoldDB" id="A0A1M5SJY4"/>
<dbReference type="RefSeq" id="WP_073325356.1">
    <property type="nucleotide sequence ID" value="NZ_FQWD01000010.1"/>
</dbReference>
<keyword evidence="2" id="KW-1185">Reference proteome</keyword>
<protein>
    <recommendedName>
        <fullName evidence="3">Haemolysin XhlA</fullName>
    </recommendedName>
</protein>
<evidence type="ECO:0000313" key="2">
    <source>
        <dbReference type="Proteomes" id="UP000184520"/>
    </source>
</evidence>
<gene>
    <name evidence="1" type="ORF">SAMN05216361_0006</name>
</gene>
<proteinExistence type="predicted"/>
<sequence>MDDATKQALFTKLGEIDAKLDGLKEDNQNQWEHQRGLDTRLRKQETHSASISATIAAFVAVSIDVIKKGISG</sequence>
<dbReference type="OrthoDB" id="6388743at2"/>
<dbReference type="STRING" id="634436.SAMN05216361_0006"/>
<organism evidence="1 2">
    <name type="scientific">Marisediminitalea aggregata</name>
    <dbReference type="NCBI Taxonomy" id="634436"/>
    <lineage>
        <taxon>Bacteria</taxon>
        <taxon>Pseudomonadati</taxon>
        <taxon>Pseudomonadota</taxon>
        <taxon>Gammaproteobacteria</taxon>
        <taxon>Alteromonadales</taxon>
        <taxon>Alteromonadaceae</taxon>
        <taxon>Marisediminitalea</taxon>
    </lineage>
</organism>
<evidence type="ECO:0000313" key="1">
    <source>
        <dbReference type="EMBL" id="SHH38907.1"/>
    </source>
</evidence>
<dbReference type="EMBL" id="FQWD01000010">
    <property type="protein sequence ID" value="SHH38907.1"/>
    <property type="molecule type" value="Genomic_DNA"/>
</dbReference>
<accession>A0A1M5SJY4</accession>
<evidence type="ECO:0008006" key="3">
    <source>
        <dbReference type="Google" id="ProtNLM"/>
    </source>
</evidence>
<reference evidence="2" key="1">
    <citation type="submission" date="2016-11" db="EMBL/GenBank/DDBJ databases">
        <authorList>
            <person name="Varghese N."/>
            <person name="Submissions S."/>
        </authorList>
    </citation>
    <scope>NUCLEOTIDE SEQUENCE [LARGE SCALE GENOMIC DNA]</scope>
    <source>
        <strain evidence="2">CGMCC 1.8995</strain>
    </source>
</reference>
<dbReference type="Proteomes" id="UP000184520">
    <property type="component" value="Unassembled WGS sequence"/>
</dbReference>